<accession>A0ABN7AN21</accession>
<name>A0ABN7AN21_9HEMI</name>
<sequence length="97" mass="11030">MEKVENKKERRRRNRRCAASEDSLPLFLIKQRGSRELKALALPKELRGQQRTILLLFQSLSPSILSNSNKGHHDADRLQVANPGSCDQGYLVGRFEG</sequence>
<organism evidence="1 2">
    <name type="scientific">Nesidiocoris tenuis</name>
    <dbReference type="NCBI Taxonomy" id="355587"/>
    <lineage>
        <taxon>Eukaryota</taxon>
        <taxon>Metazoa</taxon>
        <taxon>Ecdysozoa</taxon>
        <taxon>Arthropoda</taxon>
        <taxon>Hexapoda</taxon>
        <taxon>Insecta</taxon>
        <taxon>Pterygota</taxon>
        <taxon>Neoptera</taxon>
        <taxon>Paraneoptera</taxon>
        <taxon>Hemiptera</taxon>
        <taxon>Heteroptera</taxon>
        <taxon>Panheteroptera</taxon>
        <taxon>Cimicomorpha</taxon>
        <taxon>Miridae</taxon>
        <taxon>Dicyphina</taxon>
        <taxon>Nesidiocoris</taxon>
    </lineage>
</organism>
<reference evidence="1 2" key="1">
    <citation type="submission" date="2023-09" db="EMBL/GenBank/DDBJ databases">
        <title>Nesidiocoris tenuis whole genome shotgun sequence.</title>
        <authorList>
            <person name="Shibata T."/>
            <person name="Shimoda M."/>
            <person name="Kobayashi T."/>
            <person name="Uehara T."/>
        </authorList>
    </citation>
    <scope>NUCLEOTIDE SEQUENCE [LARGE SCALE GENOMIC DNA]</scope>
    <source>
        <strain evidence="1 2">Japan</strain>
    </source>
</reference>
<keyword evidence="2" id="KW-1185">Reference proteome</keyword>
<evidence type="ECO:0000313" key="2">
    <source>
        <dbReference type="Proteomes" id="UP001307889"/>
    </source>
</evidence>
<dbReference type="Proteomes" id="UP001307889">
    <property type="component" value="Chromosome 4"/>
</dbReference>
<proteinExistence type="predicted"/>
<evidence type="ECO:0000313" key="1">
    <source>
        <dbReference type="EMBL" id="BES93620.1"/>
    </source>
</evidence>
<protein>
    <submittedName>
        <fullName evidence="1">Uncharacterized protein</fullName>
    </submittedName>
</protein>
<dbReference type="EMBL" id="AP028912">
    <property type="protein sequence ID" value="BES93620.1"/>
    <property type="molecule type" value="Genomic_DNA"/>
</dbReference>
<gene>
    <name evidence="1" type="ORF">NTJ_06429</name>
</gene>